<evidence type="ECO:0000259" key="5">
    <source>
        <dbReference type="Pfam" id="PF07479"/>
    </source>
</evidence>
<keyword evidence="2 3" id="KW-0560">Oxidoreductase</keyword>
<gene>
    <name evidence="6" type="ORF">FGW20_11205</name>
</gene>
<dbReference type="PANTHER" id="PTHR11728">
    <property type="entry name" value="GLYCEROL-3-PHOSPHATE DEHYDROGENASE"/>
    <property type="match status" value="1"/>
</dbReference>
<dbReference type="InterPro" id="IPR036291">
    <property type="entry name" value="NAD(P)-bd_dom_sf"/>
</dbReference>
<name>A0ABT8M4S1_9EURY</name>
<dbReference type="PRINTS" id="PR00077">
    <property type="entry name" value="GPDHDRGNASE"/>
</dbReference>
<dbReference type="Gene3D" id="1.10.1040.10">
    <property type="entry name" value="N-(1-d-carboxylethyl)-l-norvaline Dehydrogenase, domain 2"/>
    <property type="match status" value="1"/>
</dbReference>
<evidence type="ECO:0000259" key="4">
    <source>
        <dbReference type="Pfam" id="PF01210"/>
    </source>
</evidence>
<proteinExistence type="inferred from homology"/>
<dbReference type="SUPFAM" id="SSF48179">
    <property type="entry name" value="6-phosphogluconate dehydrogenase C-terminal domain-like"/>
    <property type="match status" value="1"/>
</dbReference>
<feature type="domain" description="Glycerol-3-phosphate dehydrogenase NAD-dependent N-terminal" evidence="4">
    <location>
        <begin position="32"/>
        <end position="182"/>
    </location>
</feature>
<dbReference type="InterPro" id="IPR013328">
    <property type="entry name" value="6PGD_dom2"/>
</dbReference>
<feature type="domain" description="Glycerol-3-phosphate dehydrogenase NAD-dependent C-terminal" evidence="5">
    <location>
        <begin position="206"/>
        <end position="345"/>
    </location>
</feature>
<dbReference type="PIRSF" id="PIRSF000114">
    <property type="entry name" value="Glycerol-3-P_dh"/>
    <property type="match status" value="1"/>
</dbReference>
<dbReference type="SUPFAM" id="SSF51735">
    <property type="entry name" value="NAD(P)-binding Rossmann-fold domains"/>
    <property type="match status" value="1"/>
</dbReference>
<dbReference type="Proteomes" id="UP001168423">
    <property type="component" value="Unassembled WGS sequence"/>
</dbReference>
<keyword evidence="3" id="KW-0520">NAD</keyword>
<dbReference type="Pfam" id="PF07479">
    <property type="entry name" value="NAD_Gly3P_dh_C"/>
    <property type="match status" value="1"/>
</dbReference>
<dbReference type="PANTHER" id="PTHR11728:SF1">
    <property type="entry name" value="GLYCEROL-3-PHOSPHATE DEHYDROGENASE [NAD(+)] 2, CHLOROPLASTIC"/>
    <property type="match status" value="1"/>
</dbReference>
<dbReference type="Pfam" id="PF01210">
    <property type="entry name" value="NAD_Gly3P_dh_N"/>
    <property type="match status" value="1"/>
</dbReference>
<dbReference type="InterPro" id="IPR008927">
    <property type="entry name" value="6-PGluconate_DH-like_C_sf"/>
</dbReference>
<dbReference type="Gene3D" id="3.40.50.720">
    <property type="entry name" value="NAD(P)-binding Rossmann-like Domain"/>
    <property type="match status" value="1"/>
</dbReference>
<organism evidence="6 7">
    <name type="scientific">Methanoculleus methanifontis</name>
    <dbReference type="NCBI Taxonomy" id="2584086"/>
    <lineage>
        <taxon>Archaea</taxon>
        <taxon>Methanobacteriati</taxon>
        <taxon>Methanobacteriota</taxon>
        <taxon>Stenosarchaea group</taxon>
        <taxon>Methanomicrobia</taxon>
        <taxon>Methanomicrobiales</taxon>
        <taxon>Methanomicrobiaceae</taxon>
        <taxon>Methanoculleus</taxon>
    </lineage>
</organism>
<reference evidence="6" key="1">
    <citation type="submission" date="2019-05" db="EMBL/GenBank/DDBJ databases">
        <title>Isolation and characterization of methanogens from the cold seep sediment at Four-Way Closure Ridge.</title>
        <authorList>
            <person name="You Y.-T."/>
            <person name="Chen S.-C."/>
            <person name="Zhang W.-L."/>
            <person name="Lai M.-C."/>
        </authorList>
    </citation>
    <scope>NUCLEOTIDE SEQUENCE</scope>
    <source>
        <strain evidence="6">FWC-SCC3</strain>
    </source>
</reference>
<evidence type="ECO:0000313" key="7">
    <source>
        <dbReference type="Proteomes" id="UP001168423"/>
    </source>
</evidence>
<accession>A0ABT8M4S1</accession>
<evidence type="ECO:0000256" key="3">
    <source>
        <dbReference type="RuleBase" id="RU000437"/>
    </source>
</evidence>
<dbReference type="EMBL" id="VCYI01000016">
    <property type="protein sequence ID" value="MDN7013589.1"/>
    <property type="molecule type" value="Genomic_DNA"/>
</dbReference>
<dbReference type="InterPro" id="IPR006109">
    <property type="entry name" value="G3P_DH_NAD-dep_C"/>
</dbReference>
<dbReference type="InterPro" id="IPR011128">
    <property type="entry name" value="G3P_DH_NAD-dep_N"/>
</dbReference>
<protein>
    <recommendedName>
        <fullName evidence="8">Glycerol-3-phosphate dehydrogenase</fullName>
    </recommendedName>
</protein>
<sequence length="353" mass="38527">MDGDRRYPGPQVCREHRGHSRRCTGAVLMISKVGVIGAGSMGTAIAQSISRRAGEVIVFGRRQAVVDSINRDNCNSRYFPGLRLNPNIRARLMGDRLDVVDCAAVVIAVPSSEVRSIVSAAHEDLAGKFLVTVAKGLEYPSLKTMSEIIRDETGNPNMACFSGPTFADEIAYGHIAGATIGAGGDPSLRATISDLFGEFILDFSDDIRAVELCGVLKNVYAIGTGMWDSVYSNHNEHYTFLNMCYKEMCTFLRAISLDEGIFTKFCCFGDFNLTANVDKSRNRTLGLMVGKKIVKTPYLESGVTFEGSRSVKGIIELAENHDIDMPIARFVYDVLSGNNNVRESVDGLIRKAP</sequence>
<keyword evidence="7" id="KW-1185">Reference proteome</keyword>
<evidence type="ECO:0000256" key="1">
    <source>
        <dbReference type="ARBA" id="ARBA00011009"/>
    </source>
</evidence>
<dbReference type="InterPro" id="IPR006168">
    <property type="entry name" value="G3P_DH_NAD-dep"/>
</dbReference>
<evidence type="ECO:0000256" key="2">
    <source>
        <dbReference type="ARBA" id="ARBA00023002"/>
    </source>
</evidence>
<evidence type="ECO:0000313" key="6">
    <source>
        <dbReference type="EMBL" id="MDN7013589.1"/>
    </source>
</evidence>
<comment type="similarity">
    <text evidence="1 3">Belongs to the NAD-dependent glycerol-3-phosphate dehydrogenase family.</text>
</comment>
<comment type="caution">
    <text evidence="6">The sequence shown here is derived from an EMBL/GenBank/DDBJ whole genome shotgun (WGS) entry which is preliminary data.</text>
</comment>
<evidence type="ECO:0008006" key="8">
    <source>
        <dbReference type="Google" id="ProtNLM"/>
    </source>
</evidence>
<dbReference type="PROSITE" id="PS00957">
    <property type="entry name" value="NAD_G3PDH"/>
    <property type="match status" value="1"/>
</dbReference>